<evidence type="ECO:0000313" key="2">
    <source>
        <dbReference type="EMBL" id="PWK15604.1"/>
    </source>
</evidence>
<dbReference type="AlphaFoldDB" id="A0A316DC87"/>
<sequence>MDMSFFRGVMYGFIPAAVIWFMIAYTLVLVVSN</sequence>
<keyword evidence="3" id="KW-1185">Reference proteome</keyword>
<accession>A0A316DC87</accession>
<reference evidence="2 3" key="1">
    <citation type="submission" date="2018-05" db="EMBL/GenBank/DDBJ databases">
        <title>Genomic Encyclopedia of Type Strains, Phase IV (KMG-IV): sequencing the most valuable type-strain genomes for metagenomic binning, comparative biology and taxonomic classification.</title>
        <authorList>
            <person name="Goeker M."/>
        </authorList>
    </citation>
    <scope>NUCLEOTIDE SEQUENCE [LARGE SCALE GENOMIC DNA]</scope>
    <source>
        <strain evidence="2 3">DSM 18773</strain>
    </source>
</reference>
<feature type="transmembrane region" description="Helical" evidence="1">
    <location>
        <begin position="12"/>
        <end position="31"/>
    </location>
</feature>
<dbReference type="Proteomes" id="UP000245634">
    <property type="component" value="Unassembled WGS sequence"/>
</dbReference>
<protein>
    <submittedName>
        <fullName evidence="2">Uncharacterized protein</fullName>
    </submittedName>
</protein>
<proteinExistence type="predicted"/>
<keyword evidence="1" id="KW-0472">Membrane</keyword>
<keyword evidence="1" id="KW-1133">Transmembrane helix</keyword>
<organism evidence="2 3">
    <name type="scientific">Tumebacillus permanentifrigoris</name>
    <dbReference type="NCBI Taxonomy" id="378543"/>
    <lineage>
        <taxon>Bacteria</taxon>
        <taxon>Bacillati</taxon>
        <taxon>Bacillota</taxon>
        <taxon>Bacilli</taxon>
        <taxon>Bacillales</taxon>
        <taxon>Alicyclobacillaceae</taxon>
        <taxon>Tumebacillus</taxon>
    </lineage>
</organism>
<evidence type="ECO:0000256" key="1">
    <source>
        <dbReference type="SAM" id="Phobius"/>
    </source>
</evidence>
<name>A0A316DC87_9BACL</name>
<gene>
    <name evidence="2" type="ORF">C7459_103143</name>
</gene>
<dbReference type="EMBL" id="QGGL01000003">
    <property type="protein sequence ID" value="PWK15604.1"/>
    <property type="molecule type" value="Genomic_DNA"/>
</dbReference>
<keyword evidence="1" id="KW-0812">Transmembrane</keyword>
<comment type="caution">
    <text evidence="2">The sequence shown here is derived from an EMBL/GenBank/DDBJ whole genome shotgun (WGS) entry which is preliminary data.</text>
</comment>
<evidence type="ECO:0000313" key="3">
    <source>
        <dbReference type="Proteomes" id="UP000245634"/>
    </source>
</evidence>